<evidence type="ECO:0000313" key="4">
    <source>
        <dbReference type="Proteomes" id="UP000005240"/>
    </source>
</evidence>
<proteinExistence type="predicted"/>
<organism evidence="2">
    <name type="scientific">Puccinia triticina (isolate 1-1 / race 1 (BBBD))</name>
    <name type="common">Brown leaf rust fungus</name>
    <dbReference type="NCBI Taxonomy" id="630390"/>
    <lineage>
        <taxon>Eukaryota</taxon>
        <taxon>Fungi</taxon>
        <taxon>Dikarya</taxon>
        <taxon>Basidiomycota</taxon>
        <taxon>Pucciniomycotina</taxon>
        <taxon>Pucciniomycetes</taxon>
        <taxon>Pucciniales</taxon>
        <taxon>Pucciniaceae</taxon>
        <taxon>Puccinia</taxon>
    </lineage>
</organism>
<dbReference type="EnsemblFungi" id="PTTG_26062-t43_1">
    <property type="protein sequence ID" value="PTTG_26062-t43_1-p1"/>
    <property type="gene ID" value="PTTG_26062"/>
</dbReference>
<evidence type="ECO:0000313" key="2">
    <source>
        <dbReference type="EMBL" id="OAV97461.1"/>
    </source>
</evidence>
<dbReference type="EMBL" id="ADAS02000013">
    <property type="protein sequence ID" value="OAV97461.1"/>
    <property type="molecule type" value="Genomic_DNA"/>
</dbReference>
<dbReference type="OrthoDB" id="2506859at2759"/>
<name>A0A180GY86_PUCT1</name>
<protein>
    <submittedName>
        <fullName evidence="2 3">Uncharacterized protein</fullName>
    </submittedName>
</protein>
<dbReference type="VEuPathDB" id="FungiDB:PTTG_26062"/>
<reference evidence="2" key="1">
    <citation type="submission" date="2009-11" db="EMBL/GenBank/DDBJ databases">
        <authorList>
            <consortium name="The Broad Institute Genome Sequencing Platform"/>
            <person name="Ward D."/>
            <person name="Feldgarden M."/>
            <person name="Earl A."/>
            <person name="Young S.K."/>
            <person name="Zeng Q."/>
            <person name="Koehrsen M."/>
            <person name="Alvarado L."/>
            <person name="Berlin A."/>
            <person name="Bochicchio J."/>
            <person name="Borenstein D."/>
            <person name="Chapman S.B."/>
            <person name="Chen Z."/>
            <person name="Engels R."/>
            <person name="Freedman E."/>
            <person name="Gellesch M."/>
            <person name="Goldberg J."/>
            <person name="Griggs A."/>
            <person name="Gujja S."/>
            <person name="Heilman E."/>
            <person name="Heiman D."/>
            <person name="Hepburn T."/>
            <person name="Howarth C."/>
            <person name="Jen D."/>
            <person name="Larson L."/>
            <person name="Lewis B."/>
            <person name="Mehta T."/>
            <person name="Park D."/>
            <person name="Pearson M."/>
            <person name="Roberts A."/>
            <person name="Saif S."/>
            <person name="Shea T."/>
            <person name="Shenoy N."/>
            <person name="Sisk P."/>
            <person name="Stolte C."/>
            <person name="Sykes S."/>
            <person name="Thomson T."/>
            <person name="Walk T."/>
            <person name="White J."/>
            <person name="Yandava C."/>
            <person name="Izard J."/>
            <person name="Baranova O.V."/>
            <person name="Blanton J.M."/>
            <person name="Tanner A.C."/>
            <person name="Dewhirst F.E."/>
            <person name="Haas B."/>
            <person name="Nusbaum C."/>
            <person name="Birren B."/>
        </authorList>
    </citation>
    <scope>NUCLEOTIDE SEQUENCE [LARGE SCALE GENOMIC DNA]</scope>
    <source>
        <strain evidence="2">1-1 BBBD Race 1</strain>
    </source>
</reference>
<evidence type="ECO:0000313" key="3">
    <source>
        <dbReference type="EnsemblFungi" id="PTTG_26062-t43_1-p1"/>
    </source>
</evidence>
<reference evidence="2" key="2">
    <citation type="submission" date="2016-05" db="EMBL/GenBank/DDBJ databases">
        <title>Comparative analysis highlights variable genome content of wheat rusts and divergence of the mating loci.</title>
        <authorList>
            <person name="Cuomo C.A."/>
            <person name="Bakkeren G."/>
            <person name="Szabo L."/>
            <person name="Khalil H."/>
            <person name="Joly D."/>
            <person name="Goldberg J."/>
            <person name="Young S."/>
            <person name="Zeng Q."/>
            <person name="Fellers J."/>
        </authorList>
    </citation>
    <scope>NUCLEOTIDE SEQUENCE [LARGE SCALE GENOMIC DNA]</scope>
    <source>
        <strain evidence="2">1-1 BBBD Race 1</strain>
    </source>
</reference>
<feature type="compositionally biased region" description="Low complexity" evidence="1">
    <location>
        <begin position="151"/>
        <end position="160"/>
    </location>
</feature>
<accession>A0A180GY86</accession>
<sequence length="452" mass="47990">MGMYADTKLIDLITHQASKPNDRKQMDMDLWWCPVCERAITEQEEQVPRPGLQKRATVPPTQPRYTSRGGVYAPKGSLYCSDACREVEELNGRTAFEQLAACLPALLGRPSPPEPPESDSTLSGTDELTSSRSVSLGRRPGAPAPKPPSSPSSDELPGLSTSKLALQRPGAPKDPDPPARRPTFPHRPALGPHQRRHHSHYSPQKRGSPHSTVVRAASALKVGPAGVVPTPSASAPTYALPTAAAAPAGPARPAATTTTILNGQPGGRNDMQFAPDARAGKPTSLFRHYGLFFRPRPGAAHAAWADFADDLDAPAWPPHAGPAAAGMLSNVPSPSPEELENCCRDFHVPFSAISRGIIGCVTSSVGGGMHLSKALGGRARFPNQGGFGLHYAFLPARALKPSLTRTPTHLDPALTDMWSGLVASGPPLVRDAMDTLVAPRGCSSQHRVQTYR</sequence>
<dbReference type="Proteomes" id="UP000005240">
    <property type="component" value="Unassembled WGS sequence"/>
</dbReference>
<gene>
    <name evidence="2" type="ORF">PTTG_26062</name>
</gene>
<keyword evidence="4" id="KW-1185">Reference proteome</keyword>
<evidence type="ECO:0000256" key="1">
    <source>
        <dbReference type="SAM" id="MobiDB-lite"/>
    </source>
</evidence>
<reference evidence="3 4" key="3">
    <citation type="journal article" date="2017" name="G3 (Bethesda)">
        <title>Comparative analysis highlights variable genome content of wheat rusts and divergence of the mating loci.</title>
        <authorList>
            <person name="Cuomo C.A."/>
            <person name="Bakkeren G."/>
            <person name="Khalil H.B."/>
            <person name="Panwar V."/>
            <person name="Joly D."/>
            <person name="Linning R."/>
            <person name="Sakthikumar S."/>
            <person name="Song X."/>
            <person name="Adiconis X."/>
            <person name="Fan L."/>
            <person name="Goldberg J.M."/>
            <person name="Levin J.Z."/>
            <person name="Young S."/>
            <person name="Zeng Q."/>
            <person name="Anikster Y."/>
            <person name="Bruce M."/>
            <person name="Wang M."/>
            <person name="Yin C."/>
            <person name="McCallum B."/>
            <person name="Szabo L.J."/>
            <person name="Hulbert S."/>
            <person name="Chen X."/>
            <person name="Fellers J.P."/>
        </authorList>
    </citation>
    <scope>NUCLEOTIDE SEQUENCE</scope>
    <source>
        <strain evidence="4">Isolate 1-1 / race 1 (BBBD)</strain>
        <strain evidence="3">isolate 1-1 / race 1 (BBBD)</strain>
    </source>
</reference>
<feature type="region of interest" description="Disordered" evidence="1">
    <location>
        <begin position="44"/>
        <end position="70"/>
    </location>
</feature>
<feature type="compositionally biased region" description="Polar residues" evidence="1">
    <location>
        <begin position="119"/>
        <end position="134"/>
    </location>
</feature>
<feature type="region of interest" description="Disordered" evidence="1">
    <location>
        <begin position="107"/>
        <end position="212"/>
    </location>
</feature>
<reference evidence="3" key="4">
    <citation type="submission" date="2025-05" db="UniProtKB">
        <authorList>
            <consortium name="EnsemblFungi"/>
        </authorList>
    </citation>
    <scope>IDENTIFICATION</scope>
    <source>
        <strain evidence="3">isolate 1-1 / race 1 (BBBD)</strain>
    </source>
</reference>
<dbReference type="AlphaFoldDB" id="A0A180GY86"/>